<keyword evidence="3 4" id="KW-0479">Metal-binding</keyword>
<evidence type="ECO:0000313" key="5">
    <source>
        <dbReference type="EMBL" id="QEH62045.1"/>
    </source>
</evidence>
<dbReference type="GO" id="GO:0005737">
    <property type="term" value="C:cytoplasm"/>
    <property type="evidence" value="ECO:0007669"/>
    <property type="project" value="TreeGrafter"/>
</dbReference>
<proteinExistence type="inferred from homology"/>
<dbReference type="Pfam" id="PF01784">
    <property type="entry name" value="DUF34_NIF3"/>
    <property type="match status" value="1"/>
</dbReference>
<dbReference type="KEGG" id="schi:SCHIN_v1c08500"/>
<dbReference type="RefSeq" id="WP_166508416.1">
    <property type="nucleotide sequence ID" value="NZ_CP043026.1"/>
</dbReference>
<evidence type="ECO:0000256" key="1">
    <source>
        <dbReference type="ARBA" id="ARBA00006964"/>
    </source>
</evidence>
<evidence type="ECO:0000313" key="6">
    <source>
        <dbReference type="Proteomes" id="UP000323144"/>
    </source>
</evidence>
<dbReference type="AlphaFoldDB" id="A0A5B9Y5E7"/>
<comment type="similarity">
    <text evidence="1">Belongs to the GTP cyclohydrolase I type 2/NIF3 family.</text>
</comment>
<feature type="binding site" evidence="4">
    <location>
        <position position="111"/>
    </location>
    <ligand>
        <name>a divalent metal cation</name>
        <dbReference type="ChEBI" id="CHEBI:60240"/>
        <label>1</label>
    </ligand>
</feature>
<dbReference type="InterPro" id="IPR036069">
    <property type="entry name" value="DUF34/NIF3_sf"/>
</dbReference>
<gene>
    <name evidence="5" type="ORF">SCHIN_v1c08500</name>
</gene>
<dbReference type="FunFam" id="3.40.1390.30:FF:000001">
    <property type="entry name" value="GTP cyclohydrolase 1 type 2"/>
    <property type="match status" value="1"/>
</dbReference>
<sequence>MAKIKANSLINYLNDLFPQSAAADWDKVGLQIEEVYNLESQDEIEKVVICLDLTKEVVEKAIEINSNFIISRHPFLFGEVEEELKDLAKKEIYDLLLENEIQVFSIHTNYDNSPNNNLIDLLETQFNIKSTDSVGEFNEGYKIKFLRDISIKEIVDKLKFIFGKQNSLLTKNTDMEKMVDRIYLTPGSGADTMKFLQLKDVMFVTGEAKWHEWLYADQNKIDMFTLGHYMENHFIDDIKVKLFKTFGDDLVVCDFDIKNLFQYV</sequence>
<dbReference type="PANTHER" id="PTHR13799:SF14">
    <property type="entry name" value="GTP CYCLOHYDROLASE 1 TYPE 2 HOMOLOG"/>
    <property type="match status" value="1"/>
</dbReference>
<dbReference type="EMBL" id="CP043026">
    <property type="protein sequence ID" value="QEH62045.1"/>
    <property type="molecule type" value="Genomic_DNA"/>
</dbReference>
<dbReference type="GO" id="GO:0046872">
    <property type="term" value="F:metal ion binding"/>
    <property type="evidence" value="ECO:0007669"/>
    <property type="project" value="UniProtKB-KW"/>
</dbReference>
<keyword evidence="6" id="KW-1185">Reference proteome</keyword>
<reference evidence="5 6" key="1">
    <citation type="submission" date="2019-08" db="EMBL/GenBank/DDBJ databases">
        <title>Complete genome sequence of Spiroplasma chinense CCH (DSM 19755).</title>
        <authorList>
            <person name="Shen H.-Y."/>
            <person name="Lin Y.-C."/>
            <person name="Chou L."/>
            <person name="Kuo C.-H."/>
        </authorList>
    </citation>
    <scope>NUCLEOTIDE SEQUENCE [LARGE SCALE GENOMIC DNA]</scope>
    <source>
        <strain evidence="5 6">CCH</strain>
    </source>
</reference>
<name>A0A5B9Y5E7_9MOLU</name>
<dbReference type="Gene3D" id="3.40.1390.30">
    <property type="entry name" value="NIF3 (NGG1p interacting factor 3)-like"/>
    <property type="match status" value="2"/>
</dbReference>
<dbReference type="SUPFAM" id="SSF102705">
    <property type="entry name" value="NIF3 (NGG1p interacting factor 3)-like"/>
    <property type="match status" value="1"/>
</dbReference>
<evidence type="ECO:0000256" key="2">
    <source>
        <dbReference type="ARBA" id="ARBA00022112"/>
    </source>
</evidence>
<dbReference type="InterPro" id="IPR002678">
    <property type="entry name" value="DUF34/NIF3"/>
</dbReference>
<accession>A0A5B9Y5E7</accession>
<dbReference type="NCBIfam" id="TIGR00486">
    <property type="entry name" value="YbgI_SA1388"/>
    <property type="match status" value="1"/>
</dbReference>
<protein>
    <recommendedName>
        <fullName evidence="2">GTP cyclohydrolase 1 type 2 homolog</fullName>
    </recommendedName>
</protein>
<dbReference type="Proteomes" id="UP000323144">
    <property type="component" value="Chromosome"/>
</dbReference>
<organism evidence="5 6">
    <name type="scientific">Spiroplasma chinense</name>
    <dbReference type="NCBI Taxonomy" id="216932"/>
    <lineage>
        <taxon>Bacteria</taxon>
        <taxon>Bacillati</taxon>
        <taxon>Mycoplasmatota</taxon>
        <taxon>Mollicutes</taxon>
        <taxon>Entomoplasmatales</taxon>
        <taxon>Spiroplasmataceae</taxon>
        <taxon>Spiroplasma</taxon>
    </lineage>
</organism>
<feature type="binding site" evidence="4">
    <location>
        <position position="228"/>
    </location>
    <ligand>
        <name>a divalent metal cation</name>
        <dbReference type="ChEBI" id="CHEBI:60240"/>
        <label>1</label>
    </ligand>
</feature>
<feature type="binding site" evidence="4">
    <location>
        <position position="73"/>
    </location>
    <ligand>
        <name>a divalent metal cation</name>
        <dbReference type="ChEBI" id="CHEBI:60240"/>
        <label>1</label>
    </ligand>
</feature>
<evidence type="ECO:0000256" key="3">
    <source>
        <dbReference type="ARBA" id="ARBA00022723"/>
    </source>
</evidence>
<evidence type="ECO:0000256" key="4">
    <source>
        <dbReference type="PIRSR" id="PIRSR602678-1"/>
    </source>
</evidence>
<dbReference type="PANTHER" id="PTHR13799">
    <property type="entry name" value="NGG1 INTERACTING FACTOR 3"/>
    <property type="match status" value="1"/>
</dbReference>
<feature type="binding site" evidence="4">
    <location>
        <position position="231"/>
    </location>
    <ligand>
        <name>a divalent metal cation</name>
        <dbReference type="ChEBI" id="CHEBI:60240"/>
        <label>1</label>
    </ligand>
</feature>